<feature type="binding site" evidence="10">
    <location>
        <begin position="113"/>
        <end position="119"/>
    </location>
    <ligand>
        <name>ATP</name>
        <dbReference type="ChEBI" id="CHEBI:30616"/>
    </ligand>
</feature>
<organism evidence="15 16">
    <name type="scientific">Rossellomorea aquimaris</name>
    <dbReference type="NCBI Taxonomy" id="189382"/>
    <lineage>
        <taxon>Bacteria</taxon>
        <taxon>Bacillati</taxon>
        <taxon>Bacillota</taxon>
        <taxon>Bacilli</taxon>
        <taxon>Bacillales</taxon>
        <taxon>Bacillaceae</taxon>
        <taxon>Rossellomorea</taxon>
    </lineage>
</organism>
<evidence type="ECO:0000259" key="14">
    <source>
        <dbReference type="Pfam" id="PF08245"/>
    </source>
</evidence>
<dbReference type="Pfam" id="PF01225">
    <property type="entry name" value="Mur_ligase"/>
    <property type="match status" value="1"/>
</dbReference>
<dbReference type="EC" id="6.3.2.10" evidence="10 11"/>
<gene>
    <name evidence="10" type="primary">murF</name>
    <name evidence="15" type="ORF">FZC85_22430</name>
</gene>
<evidence type="ECO:0000256" key="1">
    <source>
        <dbReference type="ARBA" id="ARBA00022490"/>
    </source>
</evidence>
<dbReference type="STRING" id="189382.BHE18_00375"/>
<keyword evidence="1 10" id="KW-0963">Cytoplasm</keyword>
<dbReference type="GO" id="GO:0008766">
    <property type="term" value="F:UDP-N-acetylmuramoylalanyl-D-glutamyl-2,6-diaminopimelate-D-alanyl-D-alanine ligase activity"/>
    <property type="evidence" value="ECO:0007669"/>
    <property type="project" value="RHEA"/>
</dbReference>
<comment type="subcellular location">
    <subcellularLocation>
        <location evidence="10 11">Cytoplasm</location>
    </subcellularLocation>
</comment>
<dbReference type="AlphaFoldDB" id="A0A5D4TRZ4"/>
<dbReference type="Gene3D" id="3.40.1190.10">
    <property type="entry name" value="Mur-like, catalytic domain"/>
    <property type="match status" value="1"/>
</dbReference>
<dbReference type="UniPathway" id="UPA00219"/>
<dbReference type="PANTHER" id="PTHR43024">
    <property type="entry name" value="UDP-N-ACETYLMURAMOYL-TRIPEPTIDE--D-ALANYL-D-ALANINE LIGASE"/>
    <property type="match status" value="1"/>
</dbReference>
<dbReference type="GO" id="GO:0071555">
    <property type="term" value="P:cell wall organization"/>
    <property type="evidence" value="ECO:0007669"/>
    <property type="project" value="UniProtKB-KW"/>
</dbReference>
<dbReference type="GO" id="GO:0047480">
    <property type="term" value="F:UDP-N-acetylmuramoyl-tripeptide-D-alanyl-D-alanine ligase activity"/>
    <property type="evidence" value="ECO:0007669"/>
    <property type="project" value="UniProtKB-UniRule"/>
</dbReference>
<evidence type="ECO:0000256" key="3">
    <source>
        <dbReference type="ARBA" id="ARBA00022618"/>
    </source>
</evidence>
<comment type="caution">
    <text evidence="15">The sequence shown here is derived from an EMBL/GenBank/DDBJ whole genome shotgun (WGS) entry which is preliminary data.</text>
</comment>
<dbReference type="GO" id="GO:0051301">
    <property type="term" value="P:cell division"/>
    <property type="evidence" value="ECO:0007669"/>
    <property type="project" value="UniProtKB-KW"/>
</dbReference>
<dbReference type="GO" id="GO:0005737">
    <property type="term" value="C:cytoplasm"/>
    <property type="evidence" value="ECO:0007669"/>
    <property type="project" value="UniProtKB-SubCell"/>
</dbReference>
<dbReference type="InterPro" id="IPR000713">
    <property type="entry name" value="Mur_ligase_N"/>
</dbReference>
<dbReference type="InterPro" id="IPR036565">
    <property type="entry name" value="Mur-like_cat_sf"/>
</dbReference>
<name>A0A5D4TRZ4_9BACI</name>
<sequence>MFEKKIKDICSMLDVKNDLSKFESVVVKGVSIDTRKIEDANLFVPFKGENVDGHQFVRNAIENGASAALWDVNVPNPPEDIPVIVVEDPLLALQSLANQYRHELDLKVVGITGSNGKTTTKDIVANLLSVKYRVHKTQGNYNNHIGLPLTILSLPRDSEVAVLEMGMSGFGEIELLSEISQPDVAIITNIGESHLQDLGSREGIAKAKLEIVKGLKSDGLFAYYGDEPLLQDGVQELNLKHVETFGRSESNTIYPTKINMDNKGSHFETSLAEGETFFLPVLGQHNIHNALAGILIARKFGLSVDDMKEGLQSLKLTQMRMEMVEGQKGESIINDAYNASPTSMKAAIQLVSELDGFHTKILVLGDMLELGDQEEEFHQEIGQLINPEKIQQVFTFGPLGDFIGKGALENFSPDRVHSFTDKESLTKELSSFITGEELVLFKASRGMKLEEIIDGLKA</sequence>
<reference evidence="15 16" key="1">
    <citation type="submission" date="2019-08" db="EMBL/GenBank/DDBJ databases">
        <title>Bacillus genomes from the desert of Cuatro Cienegas, Coahuila.</title>
        <authorList>
            <person name="Olmedo-Alvarez G."/>
        </authorList>
    </citation>
    <scope>NUCLEOTIDE SEQUENCE [LARGE SCALE GENOMIC DNA]</scope>
    <source>
        <strain evidence="15 16">CH87b_3T</strain>
    </source>
</reference>
<dbReference type="GO" id="GO:0009252">
    <property type="term" value="P:peptidoglycan biosynthetic process"/>
    <property type="evidence" value="ECO:0007669"/>
    <property type="project" value="UniProtKB-UniRule"/>
</dbReference>
<evidence type="ECO:0000256" key="7">
    <source>
        <dbReference type="ARBA" id="ARBA00022984"/>
    </source>
</evidence>
<protein>
    <recommendedName>
        <fullName evidence="10 11">UDP-N-acetylmuramoyl-tripeptide--D-alanyl-D-alanine ligase</fullName>
        <ecNumber evidence="10 11">6.3.2.10</ecNumber>
    </recommendedName>
    <alternativeName>
        <fullName evidence="10">D-alanyl-D-alanine-adding enzyme</fullName>
    </alternativeName>
</protein>
<feature type="domain" description="Mur ligase C-terminal" evidence="13">
    <location>
        <begin position="319"/>
        <end position="445"/>
    </location>
</feature>
<accession>A0A5D4TRZ4</accession>
<dbReference type="PANTHER" id="PTHR43024:SF1">
    <property type="entry name" value="UDP-N-ACETYLMURAMOYL-TRIPEPTIDE--D-ALANYL-D-ALANINE LIGASE"/>
    <property type="match status" value="1"/>
</dbReference>
<comment type="function">
    <text evidence="10 11">Involved in cell wall formation. Catalyzes the final step in the synthesis of UDP-N-acetylmuramoyl-pentapeptide, the precursor of murein.</text>
</comment>
<dbReference type="RefSeq" id="WP_148971283.1">
    <property type="nucleotide sequence ID" value="NZ_JBNIKW010000015.1"/>
</dbReference>
<dbReference type="InterPro" id="IPR004101">
    <property type="entry name" value="Mur_ligase_C"/>
</dbReference>
<keyword evidence="8 10" id="KW-0131">Cell cycle</keyword>
<dbReference type="InterPro" id="IPR036615">
    <property type="entry name" value="Mur_ligase_C_dom_sf"/>
</dbReference>
<dbReference type="InterPro" id="IPR051046">
    <property type="entry name" value="MurCDEF_CellWall_CoF430Synth"/>
</dbReference>
<feature type="domain" description="Mur ligase central" evidence="14">
    <location>
        <begin position="111"/>
        <end position="296"/>
    </location>
</feature>
<dbReference type="InterPro" id="IPR035911">
    <property type="entry name" value="MurE/MurF_N"/>
</dbReference>
<evidence type="ECO:0000256" key="2">
    <source>
        <dbReference type="ARBA" id="ARBA00022598"/>
    </source>
</evidence>
<dbReference type="Gene3D" id="3.40.1390.10">
    <property type="entry name" value="MurE/MurF, N-terminal domain"/>
    <property type="match status" value="1"/>
</dbReference>
<comment type="pathway">
    <text evidence="10 11">Cell wall biogenesis; peptidoglycan biosynthesis.</text>
</comment>
<dbReference type="Pfam" id="PF02875">
    <property type="entry name" value="Mur_ligase_C"/>
    <property type="match status" value="1"/>
</dbReference>
<dbReference type="InterPro" id="IPR005863">
    <property type="entry name" value="UDP-N-AcMur_synth"/>
</dbReference>
<dbReference type="GO" id="GO:0005524">
    <property type="term" value="F:ATP binding"/>
    <property type="evidence" value="ECO:0007669"/>
    <property type="project" value="UniProtKB-UniRule"/>
</dbReference>
<keyword evidence="9 10" id="KW-0961">Cell wall biogenesis/degradation</keyword>
<evidence type="ECO:0000256" key="8">
    <source>
        <dbReference type="ARBA" id="ARBA00023306"/>
    </source>
</evidence>
<dbReference type="SUPFAM" id="SSF53623">
    <property type="entry name" value="MurD-like peptide ligases, catalytic domain"/>
    <property type="match status" value="1"/>
</dbReference>
<keyword evidence="3 10" id="KW-0132">Cell division</keyword>
<keyword evidence="5 10" id="KW-0067">ATP-binding</keyword>
<comment type="catalytic activity">
    <reaction evidence="10 11">
        <text>D-alanyl-D-alanine + UDP-N-acetyl-alpha-D-muramoyl-L-alanyl-gamma-D-glutamyl-meso-2,6-diaminopimelate + ATP = UDP-N-acetyl-alpha-D-muramoyl-L-alanyl-gamma-D-glutamyl-meso-2,6-diaminopimeloyl-D-alanyl-D-alanine + ADP + phosphate + H(+)</text>
        <dbReference type="Rhea" id="RHEA:28374"/>
        <dbReference type="ChEBI" id="CHEBI:15378"/>
        <dbReference type="ChEBI" id="CHEBI:30616"/>
        <dbReference type="ChEBI" id="CHEBI:43474"/>
        <dbReference type="ChEBI" id="CHEBI:57822"/>
        <dbReference type="ChEBI" id="CHEBI:61386"/>
        <dbReference type="ChEBI" id="CHEBI:83905"/>
        <dbReference type="ChEBI" id="CHEBI:456216"/>
        <dbReference type="EC" id="6.3.2.10"/>
    </reaction>
</comment>
<evidence type="ECO:0000256" key="9">
    <source>
        <dbReference type="ARBA" id="ARBA00023316"/>
    </source>
</evidence>
<proteinExistence type="inferred from homology"/>
<keyword evidence="6 10" id="KW-0133">Cell shape</keyword>
<evidence type="ECO:0000259" key="13">
    <source>
        <dbReference type="Pfam" id="PF02875"/>
    </source>
</evidence>
<evidence type="ECO:0000256" key="6">
    <source>
        <dbReference type="ARBA" id="ARBA00022960"/>
    </source>
</evidence>
<dbReference type="NCBIfam" id="TIGR01143">
    <property type="entry name" value="murF"/>
    <property type="match status" value="1"/>
</dbReference>
<keyword evidence="7 10" id="KW-0573">Peptidoglycan synthesis</keyword>
<evidence type="ECO:0000256" key="5">
    <source>
        <dbReference type="ARBA" id="ARBA00022840"/>
    </source>
</evidence>
<evidence type="ECO:0000256" key="4">
    <source>
        <dbReference type="ARBA" id="ARBA00022741"/>
    </source>
</evidence>
<dbReference type="Gene3D" id="3.90.190.20">
    <property type="entry name" value="Mur ligase, C-terminal domain"/>
    <property type="match status" value="1"/>
</dbReference>
<evidence type="ECO:0000256" key="10">
    <source>
        <dbReference type="HAMAP-Rule" id="MF_02019"/>
    </source>
</evidence>
<dbReference type="InterPro" id="IPR013221">
    <property type="entry name" value="Mur_ligase_cen"/>
</dbReference>
<dbReference type="GO" id="GO:0008360">
    <property type="term" value="P:regulation of cell shape"/>
    <property type="evidence" value="ECO:0007669"/>
    <property type="project" value="UniProtKB-KW"/>
</dbReference>
<dbReference type="SUPFAM" id="SSF53244">
    <property type="entry name" value="MurD-like peptide ligases, peptide-binding domain"/>
    <property type="match status" value="1"/>
</dbReference>
<dbReference type="OrthoDB" id="9801978at2"/>
<dbReference type="SUPFAM" id="SSF63418">
    <property type="entry name" value="MurE/MurF N-terminal domain"/>
    <property type="match status" value="1"/>
</dbReference>
<feature type="domain" description="Mur ligase N-terminal catalytic" evidence="12">
    <location>
        <begin position="27"/>
        <end position="101"/>
    </location>
</feature>
<dbReference type="HAMAP" id="MF_02019">
    <property type="entry name" value="MurF"/>
    <property type="match status" value="1"/>
</dbReference>
<evidence type="ECO:0000256" key="11">
    <source>
        <dbReference type="RuleBase" id="RU004136"/>
    </source>
</evidence>
<evidence type="ECO:0000259" key="12">
    <source>
        <dbReference type="Pfam" id="PF01225"/>
    </source>
</evidence>
<keyword evidence="2 10" id="KW-0436">Ligase</keyword>
<evidence type="ECO:0000313" key="16">
    <source>
        <dbReference type="Proteomes" id="UP000324269"/>
    </source>
</evidence>
<dbReference type="Pfam" id="PF08245">
    <property type="entry name" value="Mur_ligase_M"/>
    <property type="match status" value="1"/>
</dbReference>
<evidence type="ECO:0000313" key="15">
    <source>
        <dbReference type="EMBL" id="TYS78620.1"/>
    </source>
</evidence>
<comment type="similarity">
    <text evidence="10">Belongs to the MurCDEF family. MurF subfamily.</text>
</comment>
<dbReference type="EMBL" id="VTEZ01000013">
    <property type="protein sequence ID" value="TYS78620.1"/>
    <property type="molecule type" value="Genomic_DNA"/>
</dbReference>
<keyword evidence="4 10" id="KW-0547">Nucleotide-binding</keyword>
<dbReference type="Proteomes" id="UP000324269">
    <property type="component" value="Unassembled WGS sequence"/>
</dbReference>